<dbReference type="Gene3D" id="3.40.47.10">
    <property type="match status" value="1"/>
</dbReference>
<reference evidence="3" key="1">
    <citation type="journal article" date="2019" name="Int. J. Syst. Evol. Microbiol.">
        <title>The Global Catalogue of Microorganisms (GCM) 10K type strain sequencing project: providing services to taxonomists for standard genome sequencing and annotation.</title>
        <authorList>
            <consortium name="The Broad Institute Genomics Platform"/>
            <consortium name="The Broad Institute Genome Sequencing Center for Infectious Disease"/>
            <person name="Wu L."/>
            <person name="Ma J."/>
        </authorList>
    </citation>
    <scope>NUCLEOTIDE SEQUENCE [LARGE SCALE GENOMIC DNA]</scope>
    <source>
        <strain evidence="3">NBRC 108728</strain>
    </source>
</reference>
<dbReference type="CDD" id="cd00829">
    <property type="entry name" value="SCP-x_thiolase"/>
    <property type="match status" value="1"/>
</dbReference>
<evidence type="ECO:0000259" key="1">
    <source>
        <dbReference type="Pfam" id="PF22691"/>
    </source>
</evidence>
<protein>
    <submittedName>
        <fullName evidence="2">Thiolase</fullName>
    </submittedName>
</protein>
<dbReference type="Proteomes" id="UP001321486">
    <property type="component" value="Chromosome"/>
</dbReference>
<dbReference type="InterPro" id="IPR002155">
    <property type="entry name" value="Thiolase"/>
</dbReference>
<dbReference type="SUPFAM" id="SSF53901">
    <property type="entry name" value="Thiolase-like"/>
    <property type="match status" value="2"/>
</dbReference>
<dbReference type="RefSeq" id="WP_286344207.1">
    <property type="nucleotide sequence ID" value="NZ_AP027732.1"/>
</dbReference>
<dbReference type="PANTHER" id="PTHR42870">
    <property type="entry name" value="ACETYL-COA C-ACETYLTRANSFERASE"/>
    <property type="match status" value="1"/>
</dbReference>
<keyword evidence="3" id="KW-1185">Reference proteome</keyword>
<dbReference type="EMBL" id="AP027732">
    <property type="protein sequence ID" value="BDZ51441.1"/>
    <property type="molecule type" value="Genomic_DNA"/>
</dbReference>
<proteinExistence type="predicted"/>
<evidence type="ECO:0000313" key="3">
    <source>
        <dbReference type="Proteomes" id="UP001321486"/>
    </source>
</evidence>
<evidence type="ECO:0000313" key="2">
    <source>
        <dbReference type="EMBL" id="BDZ51441.1"/>
    </source>
</evidence>
<dbReference type="Pfam" id="PF22691">
    <property type="entry name" value="Thiolase_C_1"/>
    <property type="match status" value="1"/>
</dbReference>
<organism evidence="2 3">
    <name type="scientific">Frondihabitans sucicola</name>
    <dbReference type="NCBI Taxonomy" id="1268041"/>
    <lineage>
        <taxon>Bacteria</taxon>
        <taxon>Bacillati</taxon>
        <taxon>Actinomycetota</taxon>
        <taxon>Actinomycetes</taxon>
        <taxon>Micrococcales</taxon>
        <taxon>Microbacteriaceae</taxon>
        <taxon>Frondihabitans</taxon>
    </lineage>
</organism>
<dbReference type="InterPro" id="IPR016039">
    <property type="entry name" value="Thiolase-like"/>
</dbReference>
<sequence length="375" mass="40935">MTAPGRRLAIVATGQTMQGEHPGRSAASLAVEALGNAIDSIGITKDRINGLISCKQLHGDGMDSEVAPLAGLQLDYSTSLHYGTCNFSLHQAQFVLDAGLADVVALTYGTNQRTNRYPFGNMALGASAFTTPYGFTHIAGEAGMAFQRWRHLYGTTEEQLAHIAVSQRAWAQKNPISIFTQPLTHDDYMAQPYLVEPLRRADITMISDGGVAYIVTTEEKAYEFTDKPVILAGMAESGASPDYYGDNFLRPWIAPVGQRIWENAGIDRSEVDAVYVQDPTAVWPLQMLSYYGFAHPGDIGDWLDEKHTYPGGDLPVNTNGGQLSEAYMWGWLHIVEAVRQLRGEAGERQIDNARVALYASTQAFVKAASSILVRA</sequence>
<dbReference type="PIRSF" id="PIRSF000429">
    <property type="entry name" value="Ac-CoA_Ac_transf"/>
    <property type="match status" value="1"/>
</dbReference>
<accession>A0ABN6Y301</accession>
<feature type="domain" description="Thiolase C-terminal" evidence="1">
    <location>
        <begin position="256"/>
        <end position="371"/>
    </location>
</feature>
<gene>
    <name evidence="2" type="ORF">GCM10025867_36820</name>
</gene>
<name>A0ABN6Y301_9MICO</name>
<dbReference type="PANTHER" id="PTHR42870:SF1">
    <property type="entry name" value="NON-SPECIFIC LIPID-TRANSFER PROTEIN-LIKE 2"/>
    <property type="match status" value="1"/>
</dbReference>
<dbReference type="InterPro" id="IPR055140">
    <property type="entry name" value="Thiolase_C_2"/>
</dbReference>